<dbReference type="Proteomes" id="UP000263489">
    <property type="component" value="Unassembled WGS sequence"/>
</dbReference>
<name>A0A352IYI6_9GAMM</name>
<dbReference type="EMBL" id="DNNA01000303">
    <property type="protein sequence ID" value="HBC36519.1"/>
    <property type="molecule type" value="Genomic_DNA"/>
</dbReference>
<keyword evidence="1" id="KW-0540">Nuclease</keyword>
<organism evidence="1 2">
    <name type="scientific">Marinobacter adhaerens</name>
    <dbReference type="NCBI Taxonomy" id="1033846"/>
    <lineage>
        <taxon>Bacteria</taxon>
        <taxon>Pseudomonadati</taxon>
        <taxon>Pseudomonadota</taxon>
        <taxon>Gammaproteobacteria</taxon>
        <taxon>Pseudomonadales</taxon>
        <taxon>Marinobacteraceae</taxon>
        <taxon>Marinobacter</taxon>
    </lineage>
</organism>
<keyword evidence="1" id="KW-0255">Endonuclease</keyword>
<protein>
    <submittedName>
        <fullName evidence="1">Endonuclease</fullName>
    </submittedName>
</protein>
<evidence type="ECO:0000313" key="2">
    <source>
        <dbReference type="Proteomes" id="UP000263489"/>
    </source>
</evidence>
<dbReference type="AlphaFoldDB" id="A0A352IYI6"/>
<evidence type="ECO:0000313" key="1">
    <source>
        <dbReference type="EMBL" id="HBC36519.1"/>
    </source>
</evidence>
<comment type="caution">
    <text evidence="1">The sequence shown here is derived from an EMBL/GenBank/DDBJ whole genome shotgun (WGS) entry which is preliminary data.</text>
</comment>
<reference evidence="1 2" key="1">
    <citation type="journal article" date="2018" name="Nat. Biotechnol.">
        <title>A standardized bacterial taxonomy based on genome phylogeny substantially revises the tree of life.</title>
        <authorList>
            <person name="Parks D.H."/>
            <person name="Chuvochina M."/>
            <person name="Waite D.W."/>
            <person name="Rinke C."/>
            <person name="Skarshewski A."/>
            <person name="Chaumeil P.A."/>
            <person name="Hugenholtz P."/>
        </authorList>
    </citation>
    <scope>NUCLEOTIDE SEQUENCE [LARGE SCALE GENOMIC DNA]</scope>
    <source>
        <strain evidence="1">UBA9380</strain>
    </source>
</reference>
<sequence length="44" mass="5027">MYKHIRKQLNGILRPAGGPRGACSGTEHVPEFEPKRHIRLLTFN</sequence>
<proteinExistence type="predicted"/>
<feature type="non-terminal residue" evidence="1">
    <location>
        <position position="44"/>
    </location>
</feature>
<dbReference type="GO" id="GO:0004519">
    <property type="term" value="F:endonuclease activity"/>
    <property type="evidence" value="ECO:0007669"/>
    <property type="project" value="UniProtKB-KW"/>
</dbReference>
<gene>
    <name evidence="1" type="ORF">DC045_19870</name>
</gene>
<keyword evidence="1" id="KW-0378">Hydrolase</keyword>
<accession>A0A352IYI6</accession>